<evidence type="ECO:0008006" key="4">
    <source>
        <dbReference type="Google" id="ProtNLM"/>
    </source>
</evidence>
<dbReference type="Pfam" id="PF04020">
    <property type="entry name" value="Phage_holin_4_2"/>
    <property type="match status" value="1"/>
</dbReference>
<feature type="transmembrane region" description="Helical" evidence="1">
    <location>
        <begin position="87"/>
        <end position="107"/>
    </location>
</feature>
<gene>
    <name evidence="2" type="ORF">AS888_09535</name>
</gene>
<name>A0A109MTM9_9BACI</name>
<evidence type="ECO:0000313" key="2">
    <source>
        <dbReference type="EMBL" id="KWW12592.1"/>
    </source>
</evidence>
<keyword evidence="1" id="KW-0812">Transmembrane</keyword>
<comment type="caution">
    <text evidence="2">The sequence shown here is derived from an EMBL/GenBank/DDBJ whole genome shotgun (WGS) entry which is preliminary data.</text>
</comment>
<dbReference type="InterPro" id="IPR007165">
    <property type="entry name" value="Phage_holin_4_2"/>
</dbReference>
<dbReference type="PANTHER" id="PTHR37309:SF1">
    <property type="entry name" value="SLR0284 PROTEIN"/>
    <property type="match status" value="1"/>
</dbReference>
<accession>A0A109MTM9</accession>
<feature type="transmembrane region" description="Helical" evidence="1">
    <location>
        <begin position="57"/>
        <end position="81"/>
    </location>
</feature>
<dbReference type="PANTHER" id="PTHR37309">
    <property type="entry name" value="SLR0284 PROTEIN"/>
    <property type="match status" value="1"/>
</dbReference>
<evidence type="ECO:0000313" key="3">
    <source>
        <dbReference type="Proteomes" id="UP000064189"/>
    </source>
</evidence>
<proteinExistence type="predicted"/>
<feature type="transmembrane region" description="Helical" evidence="1">
    <location>
        <begin position="32"/>
        <end position="50"/>
    </location>
</feature>
<sequence>MNIIMRFLINGLVLLVIDWLLDSITIKSYGTALLAVFILSIMNLLVRPILQLITLPITILTFGLFSFIINAFTFQITSYVVSGFDIYSFWGALIGSLLLSFIQSLLIKKNKKNRQ</sequence>
<reference evidence="2 3" key="1">
    <citation type="submission" date="2015-11" db="EMBL/GenBank/DDBJ databases">
        <title>Genome Sequence of Bacillus simplex strain VanAntwerpen2.</title>
        <authorList>
            <person name="Couger M.B."/>
        </authorList>
    </citation>
    <scope>NUCLEOTIDE SEQUENCE [LARGE SCALE GENOMIC DNA]</scope>
    <source>
        <strain evidence="2 3">VanAntwerpen02</strain>
    </source>
</reference>
<protein>
    <recommendedName>
        <fullName evidence="4">Phage holin family protein</fullName>
    </recommendedName>
</protein>
<dbReference type="AlphaFoldDB" id="A0A109MTM9"/>
<feature type="transmembrane region" description="Helical" evidence="1">
    <location>
        <begin position="7"/>
        <end position="26"/>
    </location>
</feature>
<organism evidence="2 3">
    <name type="scientific">Peribacillus simplex</name>
    <dbReference type="NCBI Taxonomy" id="1478"/>
    <lineage>
        <taxon>Bacteria</taxon>
        <taxon>Bacillati</taxon>
        <taxon>Bacillota</taxon>
        <taxon>Bacilli</taxon>
        <taxon>Bacillales</taxon>
        <taxon>Bacillaceae</taxon>
        <taxon>Peribacillus</taxon>
    </lineage>
</organism>
<keyword evidence="1" id="KW-1133">Transmembrane helix</keyword>
<dbReference type="Proteomes" id="UP000064189">
    <property type="component" value="Unassembled WGS sequence"/>
</dbReference>
<dbReference type="RefSeq" id="WP_061143915.1">
    <property type="nucleotide sequence ID" value="NZ_LNNH01000046.1"/>
</dbReference>
<evidence type="ECO:0000256" key="1">
    <source>
        <dbReference type="SAM" id="Phobius"/>
    </source>
</evidence>
<dbReference type="EMBL" id="LNNH01000046">
    <property type="protein sequence ID" value="KWW12592.1"/>
    <property type="molecule type" value="Genomic_DNA"/>
</dbReference>
<keyword evidence="1" id="KW-0472">Membrane</keyword>
<keyword evidence="3" id="KW-1185">Reference proteome</keyword>